<proteinExistence type="predicted"/>
<keyword evidence="4" id="KW-0560">Oxidoreductase</keyword>
<dbReference type="GO" id="GO:0016491">
    <property type="term" value="F:oxidoreductase activity"/>
    <property type="evidence" value="ECO:0007669"/>
    <property type="project" value="UniProtKB-KW"/>
</dbReference>
<evidence type="ECO:0000256" key="4">
    <source>
        <dbReference type="ARBA" id="ARBA00023002"/>
    </source>
</evidence>
<dbReference type="Pfam" id="PF19112">
    <property type="entry name" value="VanA_C"/>
    <property type="match status" value="1"/>
</dbReference>
<dbReference type="InterPro" id="IPR036922">
    <property type="entry name" value="Rieske_2Fe-2S_sf"/>
</dbReference>
<dbReference type="Proteomes" id="UP000247437">
    <property type="component" value="Unassembled WGS sequence"/>
</dbReference>
<dbReference type="InterPro" id="IPR015881">
    <property type="entry name" value="ARHD_Rieske_2Fe_2S"/>
</dbReference>
<evidence type="ECO:0000256" key="2">
    <source>
        <dbReference type="ARBA" id="ARBA00022723"/>
    </source>
</evidence>
<evidence type="ECO:0000259" key="7">
    <source>
        <dbReference type="PROSITE" id="PS51296"/>
    </source>
</evidence>
<dbReference type="SUPFAM" id="SSF50022">
    <property type="entry name" value="ISP domain"/>
    <property type="match status" value="1"/>
</dbReference>
<dbReference type="OrthoDB" id="9769355at2"/>
<gene>
    <name evidence="8" type="ORF">CRX42_06875</name>
</gene>
<evidence type="ECO:0000256" key="3">
    <source>
        <dbReference type="ARBA" id="ARBA00022797"/>
    </source>
</evidence>
<keyword evidence="6" id="KW-0411">Iron-sulfur</keyword>
<keyword evidence="2" id="KW-0479">Metal-binding</keyword>
<keyword evidence="3" id="KW-0058">Aromatic hydrocarbons catabolism</keyword>
<sequence>MAATACQPITVTWNPITKSSTFTAQDREILSQHWHPVAFSADVADKPFAVTLLDEPIVLYRTGGKLNAARDICSHRGAPLSKGWVQGENIICPYHGLHFGTDGRCTRIPSEPNANLTERHRIQMYATREDYGLIWVLMSGDSAPFAEMPSWHDDSFQRILPPSLDIAASAGRQVEGFIDVAHFAWIHHEAFAERENPVVPTYKAEVTPYGVHAEYVSSVSNFPKSMQHRAPENFLWTRTFDVFAPFSARLTVNFPDPDHRLVILNAASPISARKTRMFCAITRNFDKEMPLEDVYAFNQQVFEEDRDIVELCRPEDLPLDLALEIHIPADRSSTAYRRALRALGLGRAFIS</sequence>
<dbReference type="InterPro" id="IPR050584">
    <property type="entry name" value="Cholesterol_7-desaturase"/>
</dbReference>
<dbReference type="PANTHER" id="PTHR21266">
    <property type="entry name" value="IRON-SULFUR DOMAIN CONTAINING PROTEIN"/>
    <property type="match status" value="1"/>
</dbReference>
<evidence type="ECO:0000256" key="5">
    <source>
        <dbReference type="ARBA" id="ARBA00023004"/>
    </source>
</evidence>
<dbReference type="PROSITE" id="PS00570">
    <property type="entry name" value="RING_HYDROXYL_ALPHA"/>
    <property type="match status" value="1"/>
</dbReference>
<dbReference type="Gene3D" id="3.90.380.10">
    <property type="entry name" value="Naphthalene 1,2-dioxygenase Alpha Subunit, Chain A, domain 1"/>
    <property type="match status" value="1"/>
</dbReference>
<accession>A0A2W0FBX9</accession>
<evidence type="ECO:0000313" key="8">
    <source>
        <dbReference type="EMBL" id="PYY71314.1"/>
    </source>
</evidence>
<feature type="domain" description="Rieske" evidence="7">
    <location>
        <begin position="34"/>
        <end position="136"/>
    </location>
</feature>
<comment type="caution">
    <text evidence="8">The sequence shown here is derived from an EMBL/GenBank/DDBJ whole genome shotgun (WGS) entry which is preliminary data.</text>
</comment>
<organism evidence="8 9">
    <name type="scientific">Pseudomonas jessenii</name>
    <dbReference type="NCBI Taxonomy" id="77298"/>
    <lineage>
        <taxon>Bacteria</taxon>
        <taxon>Pseudomonadati</taxon>
        <taxon>Pseudomonadota</taxon>
        <taxon>Gammaproteobacteria</taxon>
        <taxon>Pseudomonadales</taxon>
        <taxon>Pseudomonadaceae</taxon>
        <taxon>Pseudomonas</taxon>
    </lineage>
</organism>
<dbReference type="AlphaFoldDB" id="A0A2W0FBX9"/>
<dbReference type="InterPro" id="IPR044043">
    <property type="entry name" value="VanA_C_cat"/>
</dbReference>
<dbReference type="PROSITE" id="PS51296">
    <property type="entry name" value="RIESKE"/>
    <property type="match status" value="1"/>
</dbReference>
<keyword evidence="1" id="KW-0001">2Fe-2S</keyword>
<reference evidence="8 9" key="1">
    <citation type="journal article" date="2018" name="Appl. Microbiol. Biotechnol.">
        <title>Characterization of the caprolactam degradation pathway in Pseudomonas jessenii using mass spectrometry-based proteomics.</title>
        <authorList>
            <person name="Otzen M."/>
            <person name="Palacio C."/>
            <person name="Janssen D.B."/>
        </authorList>
    </citation>
    <scope>NUCLEOTIDE SEQUENCE [LARGE SCALE GENOMIC DNA]</scope>
    <source>
        <strain evidence="8 9">GO3</strain>
    </source>
</reference>
<evidence type="ECO:0000256" key="1">
    <source>
        <dbReference type="ARBA" id="ARBA00022714"/>
    </source>
</evidence>
<evidence type="ECO:0000256" key="6">
    <source>
        <dbReference type="ARBA" id="ARBA00023014"/>
    </source>
</evidence>
<keyword evidence="5" id="KW-0408">Iron</keyword>
<dbReference type="Pfam" id="PF00355">
    <property type="entry name" value="Rieske"/>
    <property type="match status" value="1"/>
</dbReference>
<name>A0A2W0FBX9_PSEJE</name>
<dbReference type="Gene3D" id="2.102.10.10">
    <property type="entry name" value="Rieske [2Fe-2S] iron-sulphur domain"/>
    <property type="match status" value="1"/>
</dbReference>
<dbReference type="PANTHER" id="PTHR21266:SF57">
    <property type="entry name" value="3-CHLOROBENZOATE-3,4-DIOXYGENASE"/>
    <property type="match status" value="1"/>
</dbReference>
<evidence type="ECO:0000313" key="9">
    <source>
        <dbReference type="Proteomes" id="UP000247437"/>
    </source>
</evidence>
<dbReference type="GO" id="GO:0051537">
    <property type="term" value="F:2 iron, 2 sulfur cluster binding"/>
    <property type="evidence" value="ECO:0007669"/>
    <property type="project" value="UniProtKB-KW"/>
</dbReference>
<dbReference type="EMBL" id="PDLL01000051">
    <property type="protein sequence ID" value="PYY71314.1"/>
    <property type="molecule type" value="Genomic_DNA"/>
</dbReference>
<protein>
    <submittedName>
        <fullName evidence="8">Rieske (2Fe-2S) protein</fullName>
    </submittedName>
</protein>
<dbReference type="InterPro" id="IPR017941">
    <property type="entry name" value="Rieske_2Fe-2S"/>
</dbReference>
<dbReference type="GO" id="GO:0005506">
    <property type="term" value="F:iron ion binding"/>
    <property type="evidence" value="ECO:0007669"/>
    <property type="project" value="InterPro"/>
</dbReference>
<dbReference type="SUPFAM" id="SSF55961">
    <property type="entry name" value="Bet v1-like"/>
    <property type="match status" value="1"/>
</dbReference>
<dbReference type="CDD" id="cd03469">
    <property type="entry name" value="Rieske_RO_Alpha_N"/>
    <property type="match status" value="1"/>
</dbReference>